<evidence type="ECO:0000256" key="1">
    <source>
        <dbReference type="SAM" id="Phobius"/>
    </source>
</evidence>
<keyword evidence="1" id="KW-0472">Membrane</keyword>
<protein>
    <submittedName>
        <fullName evidence="3">Uncharacterized protein</fullName>
    </submittedName>
</protein>
<feature type="transmembrane region" description="Helical" evidence="1">
    <location>
        <begin position="75"/>
        <end position="99"/>
    </location>
</feature>
<feature type="transmembrane region" description="Helical" evidence="1">
    <location>
        <begin position="105"/>
        <end position="135"/>
    </location>
</feature>
<name>H3GRR2_PHYRM</name>
<evidence type="ECO:0000313" key="3">
    <source>
        <dbReference type="EnsemblProtists" id="Phyra79583"/>
    </source>
</evidence>
<dbReference type="Proteomes" id="UP000005238">
    <property type="component" value="Unassembled WGS sequence"/>
</dbReference>
<organism evidence="3 4">
    <name type="scientific">Phytophthora ramorum</name>
    <name type="common">Sudden oak death agent</name>
    <dbReference type="NCBI Taxonomy" id="164328"/>
    <lineage>
        <taxon>Eukaryota</taxon>
        <taxon>Sar</taxon>
        <taxon>Stramenopiles</taxon>
        <taxon>Oomycota</taxon>
        <taxon>Peronosporomycetes</taxon>
        <taxon>Peronosporales</taxon>
        <taxon>Peronosporaceae</taxon>
        <taxon>Phytophthora</taxon>
    </lineage>
</organism>
<dbReference type="InParanoid" id="H3GRR2"/>
<feature type="signal peptide" evidence="2">
    <location>
        <begin position="1"/>
        <end position="17"/>
    </location>
</feature>
<dbReference type="HOGENOM" id="CLU_1149161_0_0_1"/>
<reference evidence="4" key="1">
    <citation type="journal article" date="2006" name="Science">
        <title>Phytophthora genome sequences uncover evolutionary origins and mechanisms of pathogenesis.</title>
        <authorList>
            <person name="Tyler B.M."/>
            <person name="Tripathy S."/>
            <person name="Zhang X."/>
            <person name="Dehal P."/>
            <person name="Jiang R.H."/>
            <person name="Aerts A."/>
            <person name="Arredondo F.D."/>
            <person name="Baxter L."/>
            <person name="Bensasson D."/>
            <person name="Beynon J.L."/>
            <person name="Chapman J."/>
            <person name="Damasceno C.M."/>
            <person name="Dorrance A.E."/>
            <person name="Dou D."/>
            <person name="Dickerman A.W."/>
            <person name="Dubchak I.L."/>
            <person name="Garbelotto M."/>
            <person name="Gijzen M."/>
            <person name="Gordon S.G."/>
            <person name="Govers F."/>
            <person name="Grunwald N.J."/>
            <person name="Huang W."/>
            <person name="Ivors K.L."/>
            <person name="Jones R.W."/>
            <person name="Kamoun S."/>
            <person name="Krampis K."/>
            <person name="Lamour K.H."/>
            <person name="Lee M.K."/>
            <person name="McDonald W.H."/>
            <person name="Medina M."/>
            <person name="Meijer H.J."/>
            <person name="Nordberg E.K."/>
            <person name="Maclean D.J."/>
            <person name="Ospina-Giraldo M.D."/>
            <person name="Morris P.F."/>
            <person name="Phuntumart V."/>
            <person name="Putnam N.H."/>
            <person name="Rash S."/>
            <person name="Rose J.K."/>
            <person name="Sakihama Y."/>
            <person name="Salamov A.A."/>
            <person name="Savidor A."/>
            <person name="Scheuring C.F."/>
            <person name="Smith B.M."/>
            <person name="Sobral B.W."/>
            <person name="Terry A."/>
            <person name="Torto-Alalibo T.A."/>
            <person name="Win J."/>
            <person name="Xu Z."/>
            <person name="Zhang H."/>
            <person name="Grigoriev I.V."/>
            <person name="Rokhsar D.S."/>
            <person name="Boore J.L."/>
        </authorList>
    </citation>
    <scope>NUCLEOTIDE SEQUENCE [LARGE SCALE GENOMIC DNA]</scope>
    <source>
        <strain evidence="4">Pr102</strain>
    </source>
</reference>
<dbReference type="EnsemblProtists" id="Phyra79583">
    <property type="protein sequence ID" value="Phyra79583"/>
    <property type="gene ID" value="Phyra79583"/>
</dbReference>
<evidence type="ECO:0000313" key="4">
    <source>
        <dbReference type="Proteomes" id="UP000005238"/>
    </source>
</evidence>
<keyword evidence="1" id="KW-0812">Transmembrane</keyword>
<reference evidence="3" key="2">
    <citation type="submission" date="2015-06" db="UniProtKB">
        <authorList>
            <consortium name="EnsemblProtists"/>
        </authorList>
    </citation>
    <scope>IDENTIFICATION</scope>
    <source>
        <strain evidence="3">Pr102</strain>
    </source>
</reference>
<dbReference type="EMBL" id="DS566038">
    <property type="status" value="NOT_ANNOTATED_CDS"/>
    <property type="molecule type" value="Genomic_DNA"/>
</dbReference>
<evidence type="ECO:0000256" key="2">
    <source>
        <dbReference type="SAM" id="SignalP"/>
    </source>
</evidence>
<keyword evidence="2" id="KW-0732">Signal</keyword>
<sequence length="242" mass="25061">MGMRQTVKKVSITFLARLLFFGQEWTKIKEDASAGEAVMAAMAAMASIKDGSGNLAASRPSVDGAQHKLGHGRGVAVVVAATADVAVVSATADVAVLAATADMVVAVAAVNVTLVANVVGAAVAVIGALVVDVAVMKDVAMQWARSCLVAVCCLSTRQYQALFLGRHKPQLGGKHPLVTSDPASEDTSDDAAGGKFASLLQIRWLDTQFQNAVEHVSVGCVQSGVENYKELTRLKDNPTGKG</sequence>
<feature type="chain" id="PRO_5003585931" evidence="2">
    <location>
        <begin position="18"/>
        <end position="242"/>
    </location>
</feature>
<keyword evidence="4" id="KW-1185">Reference proteome</keyword>
<dbReference type="AlphaFoldDB" id="H3GRR2"/>
<keyword evidence="1" id="KW-1133">Transmembrane helix</keyword>
<accession>H3GRR2</accession>
<proteinExistence type="predicted"/>